<keyword evidence="19" id="KW-1185">Reference proteome</keyword>
<dbReference type="GO" id="GO:0044331">
    <property type="term" value="P:cell-cell adhesion mediated by cadherin"/>
    <property type="evidence" value="ECO:0007669"/>
    <property type="project" value="TreeGrafter"/>
</dbReference>
<comment type="subcellular location">
    <subcellularLocation>
        <location evidence="1 14">Cell membrane</location>
        <topology evidence="1 14">Single-pass type I membrane protein</topology>
    </subcellularLocation>
</comment>
<accession>A0A851YQ21</accession>
<keyword evidence="9 14" id="KW-0130">Cell adhesion</keyword>
<dbReference type="Pfam" id="PF01049">
    <property type="entry name" value="CADH_Y-type_LIR"/>
    <property type="match status" value="1"/>
</dbReference>
<feature type="non-terminal residue" evidence="18">
    <location>
        <position position="799"/>
    </location>
</feature>
<dbReference type="InterPro" id="IPR015919">
    <property type="entry name" value="Cadherin-like_sf"/>
</dbReference>
<dbReference type="PANTHER" id="PTHR24027">
    <property type="entry name" value="CADHERIN-23"/>
    <property type="match status" value="1"/>
</dbReference>
<dbReference type="InterPro" id="IPR000233">
    <property type="entry name" value="Cadherin_Y-type_LIR"/>
</dbReference>
<dbReference type="AlphaFoldDB" id="A0A851YQ21"/>
<dbReference type="FunFam" id="2.60.40.60:FF:000012">
    <property type="entry name" value="Cadherin 24"/>
    <property type="match status" value="1"/>
</dbReference>
<feature type="domain" description="Cadherin" evidence="17">
    <location>
        <begin position="168"/>
        <end position="276"/>
    </location>
</feature>
<reference evidence="18" key="1">
    <citation type="submission" date="2019-09" db="EMBL/GenBank/DDBJ databases">
        <title>Bird 10,000 Genomes (B10K) Project - Family phase.</title>
        <authorList>
            <person name="Zhang G."/>
        </authorList>
    </citation>
    <scope>NUCLEOTIDE SEQUENCE</scope>
    <source>
        <strain evidence="18">B10K-DU-024-03</strain>
        <tissue evidence="18">Muscle</tissue>
    </source>
</reference>
<dbReference type="Pfam" id="PF00028">
    <property type="entry name" value="Cadherin"/>
    <property type="match status" value="5"/>
</dbReference>
<evidence type="ECO:0000256" key="13">
    <source>
        <dbReference type="PROSITE-ProRule" id="PRU00043"/>
    </source>
</evidence>
<dbReference type="GO" id="GO:0043083">
    <property type="term" value="C:synaptic cleft"/>
    <property type="evidence" value="ECO:0007669"/>
    <property type="project" value="TreeGrafter"/>
</dbReference>
<keyword evidence="8 13" id="KW-0106">Calcium</keyword>
<evidence type="ECO:0000256" key="4">
    <source>
        <dbReference type="ARBA" id="ARBA00022692"/>
    </source>
</evidence>
<keyword evidence="4 14" id="KW-0812">Transmembrane</keyword>
<dbReference type="OrthoDB" id="8188793at2759"/>
<dbReference type="InterPro" id="IPR027397">
    <property type="entry name" value="Catenin-bd_sf"/>
</dbReference>
<dbReference type="FunFam" id="2.60.40.60:FF:000017">
    <property type="entry name" value="Cadherin 24"/>
    <property type="match status" value="1"/>
</dbReference>
<feature type="transmembrane region" description="Helical" evidence="16">
    <location>
        <begin position="12"/>
        <end position="30"/>
    </location>
</feature>
<dbReference type="GO" id="GO:0008013">
    <property type="term" value="F:beta-catenin binding"/>
    <property type="evidence" value="ECO:0007669"/>
    <property type="project" value="TreeGrafter"/>
</dbReference>
<dbReference type="Gene3D" id="2.60.40.60">
    <property type="entry name" value="Cadherins"/>
    <property type="match status" value="5"/>
</dbReference>
<gene>
    <name evidence="18" type="primary">Cdh8</name>
    <name evidence="18" type="ORF">HALSEN_R12806</name>
</gene>
<evidence type="ECO:0000256" key="14">
    <source>
        <dbReference type="RuleBase" id="RU003318"/>
    </source>
</evidence>
<keyword evidence="2" id="KW-1003">Cell membrane</keyword>
<dbReference type="FunFam" id="4.10.900.10:FF:000001">
    <property type="entry name" value="Cadherin 2"/>
    <property type="match status" value="1"/>
</dbReference>
<feature type="non-terminal residue" evidence="18">
    <location>
        <position position="1"/>
    </location>
</feature>
<feature type="domain" description="Cadherin" evidence="17">
    <location>
        <begin position="277"/>
        <end position="391"/>
    </location>
</feature>
<dbReference type="GO" id="GO:0007043">
    <property type="term" value="P:cell-cell junction assembly"/>
    <property type="evidence" value="ECO:0007669"/>
    <property type="project" value="TreeGrafter"/>
</dbReference>
<dbReference type="GO" id="GO:0043679">
    <property type="term" value="C:axon terminus"/>
    <property type="evidence" value="ECO:0007669"/>
    <property type="project" value="TreeGrafter"/>
</dbReference>
<feature type="domain" description="Cadherin" evidence="17">
    <location>
        <begin position="496"/>
        <end position="618"/>
    </location>
</feature>
<dbReference type="InterPro" id="IPR039808">
    <property type="entry name" value="Cadherin"/>
</dbReference>
<dbReference type="CDD" id="cd11304">
    <property type="entry name" value="Cadherin_repeat"/>
    <property type="match status" value="5"/>
</dbReference>
<comment type="caution">
    <text evidence="18">The sequence shown here is derived from an EMBL/GenBank/DDBJ whole genome shotgun (WGS) entry which is preliminary data.</text>
</comment>
<evidence type="ECO:0000256" key="16">
    <source>
        <dbReference type="SAM" id="Phobius"/>
    </source>
</evidence>
<dbReference type="PRINTS" id="PR00205">
    <property type="entry name" value="CADHERIN"/>
</dbReference>
<sequence length="799" mass="88284">MPERLTETLMDTWTSLIILWITVLPSIYMAPMNQSQILPSGSSTGLKRLTEEQRVLNRSKRGWVWNQMFVLEEFSGPEPILVGRLHTDLDPGSSKIKYILSGDGAGTIFVINDKTGDIHAMKRLDREEKAEYTLTAQAVDRDTNQPLEPPSEFIIKVQDINDNAPEFVDGPYHATVPEMSVVGTFVTKVTATDADDPVYGNSAKLVYSILEGQPYFSIEPHTAIIKTALPNMDREAKEEYFVVIQAKDMGGHMGGLSGTTTVTITLTDVNDNPPKFAQSLYHFSVMEDVALGEPIGRVKANDLDTGENAKSSYDIIEGDGMDIFEITTDAQTQDGIIRVRKPLDFETKKSYTLKVEAANIHIDPRFISGGPFKDTATVKIVVEDADEPPVFSSPTYLLEVHENAAINSVIGQVTAHDPDVSSSPIRFSIDRHTDLERQFNINAEDGKITLATPLDRETNMWHNITIVATETRNHSQVSRVPVAIKVLDINDNAPEFASDHEAFLCENGKPGQVIQIVSAVDKDDPKNGHYFLYSLLPEMVNNPNFTIKKNEDNTLSILAKHSGFSRQKQEVYLLPIIISDSGNPPMSSTSTLTIRVCGCSSDGIVQSCNVEAYVLPIGLSMGALIAILACIILLLVIVVLFVTLRRHKNEPLIIKDDEDVRENIIRYDDEGGGEEDTEAFDIATLQNPDGINGFLPRKDIKPDLQFMPRQGLAPVPNGVDVDEFINVRLHEADNDPTAPPYDSIQIYGYEGRGSAAGSLSSLESATSDSDQNFDYLSEWGPRFKRLGELYSVGESDKET</sequence>
<evidence type="ECO:0000313" key="19">
    <source>
        <dbReference type="Proteomes" id="UP000648918"/>
    </source>
</evidence>
<dbReference type="GO" id="GO:0016477">
    <property type="term" value="P:cell migration"/>
    <property type="evidence" value="ECO:0007669"/>
    <property type="project" value="TreeGrafter"/>
</dbReference>
<dbReference type="Proteomes" id="UP000648918">
    <property type="component" value="Unassembled WGS sequence"/>
</dbReference>
<dbReference type="Gene3D" id="4.10.900.10">
    <property type="entry name" value="TCF3-CBD (Catenin binding domain)"/>
    <property type="match status" value="1"/>
</dbReference>
<organism evidence="18 19">
    <name type="scientific">Halcyon senegalensis</name>
    <dbReference type="NCBI Taxonomy" id="342381"/>
    <lineage>
        <taxon>Eukaryota</taxon>
        <taxon>Metazoa</taxon>
        <taxon>Chordata</taxon>
        <taxon>Craniata</taxon>
        <taxon>Vertebrata</taxon>
        <taxon>Euteleostomi</taxon>
        <taxon>Archelosauria</taxon>
        <taxon>Archosauria</taxon>
        <taxon>Dinosauria</taxon>
        <taxon>Saurischia</taxon>
        <taxon>Theropoda</taxon>
        <taxon>Coelurosauria</taxon>
        <taxon>Aves</taxon>
        <taxon>Neognathae</taxon>
        <taxon>Neoaves</taxon>
        <taxon>Telluraves</taxon>
        <taxon>Coraciimorphae</taxon>
        <taxon>Coraciiformes</taxon>
        <taxon>Alcedinidae</taxon>
        <taxon>Halcyon</taxon>
    </lineage>
</organism>
<evidence type="ECO:0000256" key="11">
    <source>
        <dbReference type="ARBA" id="ARBA00023136"/>
    </source>
</evidence>
<dbReference type="SUPFAM" id="SSF49313">
    <property type="entry name" value="Cadherin-like"/>
    <property type="match status" value="5"/>
</dbReference>
<dbReference type="PROSITE" id="PS00232">
    <property type="entry name" value="CADHERIN_1"/>
    <property type="match status" value="2"/>
</dbReference>
<dbReference type="PROSITE" id="PS50268">
    <property type="entry name" value="CADHERIN_2"/>
    <property type="match status" value="5"/>
</dbReference>
<dbReference type="GO" id="GO:0016339">
    <property type="term" value="P:calcium-dependent cell-cell adhesion via plasma membrane cell adhesion molecules"/>
    <property type="evidence" value="ECO:0007669"/>
    <property type="project" value="TreeGrafter"/>
</dbReference>
<protein>
    <submittedName>
        <fullName evidence="18">CADH8 protein</fullName>
    </submittedName>
</protein>
<dbReference type="PANTHER" id="PTHR24027:SF273">
    <property type="entry name" value="CADHERIN-8"/>
    <property type="match status" value="1"/>
</dbReference>
<dbReference type="GO" id="GO:0007156">
    <property type="term" value="P:homophilic cell adhesion via plasma membrane adhesion molecules"/>
    <property type="evidence" value="ECO:0007669"/>
    <property type="project" value="InterPro"/>
</dbReference>
<evidence type="ECO:0000259" key="17">
    <source>
        <dbReference type="PROSITE" id="PS50268"/>
    </source>
</evidence>
<evidence type="ECO:0000256" key="1">
    <source>
        <dbReference type="ARBA" id="ARBA00004251"/>
    </source>
</evidence>
<feature type="domain" description="Cadherin" evidence="17">
    <location>
        <begin position="87"/>
        <end position="167"/>
    </location>
</feature>
<evidence type="ECO:0000256" key="7">
    <source>
        <dbReference type="ARBA" id="ARBA00022737"/>
    </source>
</evidence>
<evidence type="ECO:0000256" key="3">
    <source>
        <dbReference type="ARBA" id="ARBA00022685"/>
    </source>
</evidence>
<dbReference type="InterPro" id="IPR020894">
    <property type="entry name" value="Cadherin_CS"/>
</dbReference>
<comment type="function">
    <text evidence="15">Cadherins are calcium-dependent cell adhesion proteins.</text>
</comment>
<evidence type="ECO:0000256" key="6">
    <source>
        <dbReference type="ARBA" id="ARBA00022729"/>
    </source>
</evidence>
<feature type="domain" description="Cadherin" evidence="17">
    <location>
        <begin position="392"/>
        <end position="496"/>
    </location>
</feature>
<evidence type="ECO:0000313" key="18">
    <source>
        <dbReference type="EMBL" id="NXD82916.1"/>
    </source>
</evidence>
<keyword evidence="12" id="KW-0325">Glycoprotein</keyword>
<dbReference type="FunFam" id="2.60.40.60:FF:000008">
    <property type="entry name" value="Cadherin 24"/>
    <property type="match status" value="1"/>
</dbReference>
<keyword evidence="10 16" id="KW-1133">Transmembrane helix</keyword>
<dbReference type="EMBL" id="WBNJ01000233">
    <property type="protein sequence ID" value="NXD82916.1"/>
    <property type="molecule type" value="Genomic_DNA"/>
</dbReference>
<keyword evidence="7" id="KW-0677">Repeat</keyword>
<name>A0A851YQ21_9AVES</name>
<feature type="transmembrane region" description="Helical" evidence="16">
    <location>
        <begin position="613"/>
        <end position="642"/>
    </location>
</feature>
<dbReference type="GO" id="GO:0005509">
    <property type="term" value="F:calcium ion binding"/>
    <property type="evidence" value="ECO:0007669"/>
    <property type="project" value="UniProtKB-UniRule"/>
</dbReference>
<keyword evidence="11 16" id="KW-0472">Membrane</keyword>
<proteinExistence type="predicted"/>
<dbReference type="GO" id="GO:0016342">
    <property type="term" value="C:catenin complex"/>
    <property type="evidence" value="ECO:0007669"/>
    <property type="project" value="TreeGrafter"/>
</dbReference>
<dbReference type="InterPro" id="IPR002126">
    <property type="entry name" value="Cadherin-like_dom"/>
</dbReference>
<evidence type="ECO:0000256" key="12">
    <source>
        <dbReference type="ARBA" id="ARBA00023180"/>
    </source>
</evidence>
<dbReference type="GO" id="GO:0045296">
    <property type="term" value="F:cadherin binding"/>
    <property type="evidence" value="ECO:0007669"/>
    <property type="project" value="TreeGrafter"/>
</dbReference>
<evidence type="ECO:0000256" key="15">
    <source>
        <dbReference type="RuleBase" id="RU004357"/>
    </source>
</evidence>
<dbReference type="GO" id="GO:0005912">
    <property type="term" value="C:adherens junction"/>
    <property type="evidence" value="ECO:0007669"/>
    <property type="project" value="TreeGrafter"/>
</dbReference>
<evidence type="ECO:0000256" key="8">
    <source>
        <dbReference type="ARBA" id="ARBA00022837"/>
    </source>
</evidence>
<dbReference type="SMART" id="SM00112">
    <property type="entry name" value="CA"/>
    <property type="match status" value="5"/>
</dbReference>
<evidence type="ECO:0000256" key="10">
    <source>
        <dbReference type="ARBA" id="ARBA00022989"/>
    </source>
</evidence>
<keyword evidence="5" id="KW-0479">Metal-binding</keyword>
<dbReference type="GO" id="GO:0000902">
    <property type="term" value="P:cell morphogenesis"/>
    <property type="evidence" value="ECO:0007669"/>
    <property type="project" value="TreeGrafter"/>
</dbReference>
<evidence type="ECO:0000256" key="5">
    <source>
        <dbReference type="ARBA" id="ARBA00022723"/>
    </source>
</evidence>
<dbReference type="FunFam" id="2.60.40.60:FF:000009">
    <property type="entry name" value="Cadherin 24"/>
    <property type="match status" value="1"/>
</dbReference>
<evidence type="ECO:0000256" key="9">
    <source>
        <dbReference type="ARBA" id="ARBA00022889"/>
    </source>
</evidence>
<keyword evidence="6" id="KW-0732">Signal</keyword>
<evidence type="ECO:0000256" key="2">
    <source>
        <dbReference type="ARBA" id="ARBA00022475"/>
    </source>
</evidence>
<keyword evidence="3" id="KW-0165">Cleavage on pair of basic residues</keyword>
<dbReference type="GO" id="GO:0034332">
    <property type="term" value="P:adherens junction organization"/>
    <property type="evidence" value="ECO:0007669"/>
    <property type="project" value="TreeGrafter"/>
</dbReference>
<dbReference type="FunFam" id="2.60.40.60:FF:000014">
    <property type="entry name" value="Cadherin 8"/>
    <property type="match status" value="1"/>
</dbReference>